<organism evidence="1">
    <name type="scientific">Rhizophora mucronata</name>
    <name type="common">Asiatic mangrove</name>
    <dbReference type="NCBI Taxonomy" id="61149"/>
    <lineage>
        <taxon>Eukaryota</taxon>
        <taxon>Viridiplantae</taxon>
        <taxon>Streptophyta</taxon>
        <taxon>Embryophyta</taxon>
        <taxon>Tracheophyta</taxon>
        <taxon>Spermatophyta</taxon>
        <taxon>Magnoliopsida</taxon>
        <taxon>eudicotyledons</taxon>
        <taxon>Gunneridae</taxon>
        <taxon>Pentapetalae</taxon>
        <taxon>rosids</taxon>
        <taxon>fabids</taxon>
        <taxon>Malpighiales</taxon>
        <taxon>Rhizophoraceae</taxon>
        <taxon>Rhizophora</taxon>
    </lineage>
</organism>
<protein>
    <submittedName>
        <fullName evidence="1">Uncharacterized protein</fullName>
    </submittedName>
</protein>
<reference evidence="1" key="1">
    <citation type="submission" date="2018-02" db="EMBL/GenBank/DDBJ databases">
        <title>Rhizophora mucronata_Transcriptome.</title>
        <authorList>
            <person name="Meera S.P."/>
            <person name="Sreeshan A."/>
            <person name="Augustine A."/>
        </authorList>
    </citation>
    <scope>NUCLEOTIDE SEQUENCE</scope>
    <source>
        <tissue evidence="1">Leaf</tissue>
    </source>
</reference>
<accession>A0A2P2PD95</accession>
<proteinExistence type="predicted"/>
<name>A0A2P2PD95_RHIMU</name>
<sequence>MDVWAISLAKVSSMININSIVKTARVVCFEIWGIYEHCKLICILIA</sequence>
<dbReference type="EMBL" id="GGEC01072236">
    <property type="protein sequence ID" value="MBX52720.1"/>
    <property type="molecule type" value="Transcribed_RNA"/>
</dbReference>
<evidence type="ECO:0000313" key="1">
    <source>
        <dbReference type="EMBL" id="MBX52720.1"/>
    </source>
</evidence>
<dbReference type="AlphaFoldDB" id="A0A2P2PD95"/>